<dbReference type="Proteomes" id="UP000281170">
    <property type="component" value="Plasmid 15"/>
</dbReference>
<dbReference type="PANTHER" id="PTHR43798">
    <property type="entry name" value="MONOACYLGLYCEROL LIPASE"/>
    <property type="match status" value="1"/>
</dbReference>
<dbReference type="AlphaFoldDB" id="A0A0W0R657"/>
<evidence type="ECO:0000313" key="5">
    <source>
        <dbReference type="Proteomes" id="UP000281170"/>
    </source>
</evidence>
<evidence type="ECO:0000313" key="2">
    <source>
        <dbReference type="EMBL" id="KTC66575.1"/>
    </source>
</evidence>
<evidence type="ECO:0000313" key="3">
    <source>
        <dbReference type="EMBL" id="VEH85485.1"/>
    </source>
</evidence>
<dbReference type="EMBL" id="LR134424">
    <property type="protein sequence ID" value="VEH85485.1"/>
    <property type="molecule type" value="Genomic_DNA"/>
</dbReference>
<dbReference type="Pfam" id="PF12697">
    <property type="entry name" value="Abhydrolase_6"/>
    <property type="match status" value="1"/>
</dbReference>
<dbReference type="OrthoDB" id="9785847at2"/>
<dbReference type="EMBL" id="LNKA01000001">
    <property type="protein sequence ID" value="KTC66575.1"/>
    <property type="molecule type" value="Genomic_DNA"/>
</dbReference>
<dbReference type="InterPro" id="IPR029058">
    <property type="entry name" value="AB_hydrolase_fold"/>
</dbReference>
<accession>A0A0W0R657</accession>
<keyword evidence="2" id="KW-0378">Hydrolase</keyword>
<evidence type="ECO:0000313" key="4">
    <source>
        <dbReference type="Proteomes" id="UP000054859"/>
    </source>
</evidence>
<dbReference type="Gene3D" id="3.40.50.1820">
    <property type="entry name" value="alpha/beta hydrolase"/>
    <property type="match status" value="1"/>
</dbReference>
<dbReference type="InterPro" id="IPR050266">
    <property type="entry name" value="AB_hydrolase_sf"/>
</dbReference>
<feature type="domain" description="AB hydrolase-1" evidence="1">
    <location>
        <begin position="76"/>
        <end position="190"/>
    </location>
</feature>
<evidence type="ECO:0000259" key="1">
    <source>
        <dbReference type="Pfam" id="PF12697"/>
    </source>
</evidence>
<dbReference type="GO" id="GO:0016787">
    <property type="term" value="F:hydrolase activity"/>
    <property type="evidence" value="ECO:0007669"/>
    <property type="project" value="UniProtKB-KW"/>
</dbReference>
<keyword evidence="3" id="KW-0614">Plasmid</keyword>
<organism evidence="2 4">
    <name type="scientific">Legionella adelaidensis</name>
    <dbReference type="NCBI Taxonomy" id="45056"/>
    <lineage>
        <taxon>Bacteria</taxon>
        <taxon>Pseudomonadati</taxon>
        <taxon>Pseudomonadota</taxon>
        <taxon>Gammaproteobacteria</taxon>
        <taxon>Legionellales</taxon>
        <taxon>Legionellaceae</taxon>
        <taxon>Legionella</taxon>
    </lineage>
</organism>
<gene>
    <name evidence="2" type="ORF">Lade_1233</name>
    <name evidence="3" type="ORF">NCTC12735_01115</name>
</gene>
<protein>
    <submittedName>
        <fullName evidence="2">Putative hydrolase</fullName>
    </submittedName>
</protein>
<proteinExistence type="predicted"/>
<geneLocation type="plasmid" evidence="3 5">
    <name>15</name>
</geneLocation>
<dbReference type="SUPFAM" id="SSF53474">
    <property type="entry name" value="alpha/beta-Hydrolases"/>
    <property type="match status" value="1"/>
</dbReference>
<dbReference type="InterPro" id="IPR000073">
    <property type="entry name" value="AB_hydrolase_1"/>
</dbReference>
<dbReference type="STRING" id="45056.Lade_1233"/>
<dbReference type="KEGG" id="ladl:NCTC12735_01115"/>
<dbReference type="Proteomes" id="UP000054859">
    <property type="component" value="Unassembled WGS sequence"/>
</dbReference>
<dbReference type="RefSeq" id="WP_058462240.1">
    <property type="nucleotide sequence ID" value="NZ_CAAAHS010000007.1"/>
</dbReference>
<dbReference type="PATRIC" id="fig|45056.6.peg.1275"/>
<keyword evidence="4" id="KW-1185">Reference proteome</keyword>
<name>A0A0W0R657_9GAMM</name>
<reference evidence="2 4" key="1">
    <citation type="submission" date="2015-11" db="EMBL/GenBank/DDBJ databases">
        <title>Identification of large and diverse effector repertoires of 38 Legionella species.</title>
        <authorList>
            <person name="Burstein D."/>
            <person name="Amaro F."/>
            <person name="Zusman T."/>
            <person name="Lifshitz Z."/>
            <person name="Cohen O."/>
            <person name="Gilbert J.A."/>
            <person name="Pupko T."/>
            <person name="Shuman H.A."/>
            <person name="Segal G."/>
        </authorList>
    </citation>
    <scope>NUCLEOTIDE SEQUENCE [LARGE SCALE GENOMIC DNA]</scope>
    <source>
        <strain evidence="2 4">1762-AUS-E</strain>
    </source>
</reference>
<reference evidence="3 5" key="2">
    <citation type="submission" date="2018-12" db="EMBL/GenBank/DDBJ databases">
        <authorList>
            <consortium name="Pathogen Informatics"/>
        </authorList>
    </citation>
    <scope>NUCLEOTIDE SEQUENCE [LARGE SCALE GENOMIC DNA]</scope>
    <source>
        <strain evidence="3 5">NCTC12735</strain>
        <plasmid evidence="5">15</plasmid>
    </source>
</reference>
<sequence length="293" mass="33937">MVNSLVQFKDYLHAKLCYQIFITPLHFMVEKKYKDFAQRACEYFNEQRTESFHYHEPKHYILHRFAPKNNDTGRKILLAHGWMSRAAYMSKLIDSLVNQGFEVYAIDFPAHGEAKGRQLVWTDAVLILKKILCELGPFYAAIGHSFGGSMLLNALNLSRQFAHWHIQEEPEKIVLLAAPTRMRTPVKRLAKQLKLSPKAYLQLHQVFKEQTLIDINRLNFQNFTEKARIPFLCIHGKDDQAIDPKESIIFCENYSYASLVLLAGINHINILIDERVDQTVSAFLHLDDGIYVS</sequence>